<feature type="region of interest" description="Disordered" evidence="1">
    <location>
        <begin position="43"/>
        <end position="115"/>
    </location>
</feature>
<dbReference type="RefSeq" id="WP_002706418.1">
    <property type="nucleotide sequence ID" value="NZ_AGRW01000054.1"/>
</dbReference>
<organism evidence="2 3">
    <name type="scientific">Treponema saccharophilum DSM 2985</name>
    <dbReference type="NCBI Taxonomy" id="907348"/>
    <lineage>
        <taxon>Bacteria</taxon>
        <taxon>Pseudomonadati</taxon>
        <taxon>Spirochaetota</taxon>
        <taxon>Spirochaetia</taxon>
        <taxon>Spirochaetales</taxon>
        <taxon>Treponemataceae</taxon>
        <taxon>Treponema</taxon>
    </lineage>
</organism>
<reference evidence="2 3" key="1">
    <citation type="submission" date="2011-09" db="EMBL/GenBank/DDBJ databases">
        <title>The draft genome of Treponema saccharophilum DSM 2985.</title>
        <authorList>
            <consortium name="US DOE Joint Genome Institute (JGI-PGF)"/>
            <person name="Lucas S."/>
            <person name="Copeland A."/>
            <person name="Lapidus A."/>
            <person name="Glavina del Rio T."/>
            <person name="Dalin E."/>
            <person name="Tice H."/>
            <person name="Bruce D."/>
            <person name="Goodwin L."/>
            <person name="Pitluck S."/>
            <person name="Peters L."/>
            <person name="Kyrpides N."/>
            <person name="Mavromatis K."/>
            <person name="Ivanova N."/>
            <person name="Markowitz V."/>
            <person name="Cheng J.-F."/>
            <person name="Hugenholtz P."/>
            <person name="Woyke T."/>
            <person name="Wu D."/>
            <person name="Gronow S."/>
            <person name="Wellnitz S."/>
            <person name="Brambilla E."/>
            <person name="Klenk H.-P."/>
            <person name="Eisen J.A."/>
        </authorList>
    </citation>
    <scope>NUCLEOTIDE SEQUENCE [LARGE SCALE GENOMIC DNA]</scope>
    <source>
        <strain evidence="2 3">DSM 2985</strain>
    </source>
</reference>
<dbReference type="AlphaFoldDB" id="H7EPA3"/>
<dbReference type="eggNOG" id="ENOG5031CVG">
    <property type="taxonomic scope" value="Bacteria"/>
</dbReference>
<accession>H7EPA3</accession>
<proteinExistence type="predicted"/>
<dbReference type="EMBL" id="AGRW01000054">
    <property type="protein sequence ID" value="EIC00736.1"/>
    <property type="molecule type" value="Genomic_DNA"/>
</dbReference>
<gene>
    <name evidence="2" type="ORF">TresaDRAFT_0209</name>
</gene>
<dbReference type="Proteomes" id="UP000003571">
    <property type="component" value="Unassembled WGS sequence"/>
</dbReference>
<dbReference type="PATRIC" id="fig|907348.3.peg.2796"/>
<protein>
    <submittedName>
        <fullName evidence="2">Uncharacterized protein</fullName>
    </submittedName>
</protein>
<feature type="compositionally biased region" description="Basic and acidic residues" evidence="1">
    <location>
        <begin position="94"/>
        <end position="104"/>
    </location>
</feature>
<comment type="caution">
    <text evidence="2">The sequence shown here is derived from an EMBL/GenBank/DDBJ whole genome shotgun (WGS) entry which is preliminary data.</text>
</comment>
<evidence type="ECO:0000313" key="2">
    <source>
        <dbReference type="EMBL" id="EIC00736.1"/>
    </source>
</evidence>
<keyword evidence="3" id="KW-1185">Reference proteome</keyword>
<name>H7EPA3_9SPIR</name>
<sequence length="115" mass="12257">MAIAPIDLQTIYAQMGHLAKVASDQQNGERLSQQLQEAKVVQQNLEKSKTVSKAADNESKTMIVGKDGKRRGGDAQPGGGSSGKDDGDSGDGESLDKKETEIRETYLGNHVNIVS</sequence>
<evidence type="ECO:0000313" key="3">
    <source>
        <dbReference type="Proteomes" id="UP000003571"/>
    </source>
</evidence>
<dbReference type="OrthoDB" id="361694at2"/>
<evidence type="ECO:0000256" key="1">
    <source>
        <dbReference type="SAM" id="MobiDB-lite"/>
    </source>
</evidence>
<dbReference type="STRING" id="907348.TresaDRAFT_0209"/>